<feature type="transmembrane region" description="Helical" evidence="1">
    <location>
        <begin position="12"/>
        <end position="34"/>
    </location>
</feature>
<dbReference type="Gene3D" id="2.40.50.140">
    <property type="entry name" value="Nucleic acid-binding proteins"/>
    <property type="match status" value="1"/>
</dbReference>
<name>A0ABS6XBV4_9BACT</name>
<feature type="transmembrane region" description="Helical" evidence="1">
    <location>
        <begin position="77"/>
        <end position="97"/>
    </location>
</feature>
<sequence length="210" mass="23308">MSELLQAAFSSVNIIPTAFLVFVLLYWLSVIFGFLDLDFLNTDVEAEVEVDVDGISSVSWLNSALAFFNLGKVPLMVFLTFWALPLWVISILANHYLNNNYELLGLMYLIPSLIVSLFVAKVLTAPFVKIFAALEKEHDSSATIIGQVCTVILPADTMELGQATVKTSGSPLLLNVKTTQGRSLKKGETALVIEYNTENKYYLIEPYETI</sequence>
<accession>A0ABS6XBV4</accession>
<keyword evidence="3" id="KW-1185">Reference proteome</keyword>
<evidence type="ECO:0000256" key="1">
    <source>
        <dbReference type="SAM" id="Phobius"/>
    </source>
</evidence>
<reference evidence="2 3" key="1">
    <citation type="submission" date="2021-07" db="EMBL/GenBank/DDBJ databases">
        <authorList>
            <person name="Kim M.K."/>
        </authorList>
    </citation>
    <scope>NUCLEOTIDE SEQUENCE [LARGE SCALE GENOMIC DNA]</scope>
    <source>
        <strain evidence="2 3">HLY7-15</strain>
    </source>
</reference>
<keyword evidence="1" id="KW-0812">Transmembrane</keyword>
<dbReference type="EMBL" id="JAHWXQ010000002">
    <property type="protein sequence ID" value="MBW3364968.1"/>
    <property type="molecule type" value="Genomic_DNA"/>
</dbReference>
<evidence type="ECO:0000313" key="2">
    <source>
        <dbReference type="EMBL" id="MBW3364968.1"/>
    </source>
</evidence>
<comment type="caution">
    <text evidence="2">The sequence shown here is derived from an EMBL/GenBank/DDBJ whole genome shotgun (WGS) entry which is preliminary data.</text>
</comment>
<dbReference type="InterPro" id="IPR012340">
    <property type="entry name" value="NA-bd_OB-fold"/>
</dbReference>
<dbReference type="Proteomes" id="UP000774935">
    <property type="component" value="Unassembled WGS sequence"/>
</dbReference>
<protein>
    <submittedName>
        <fullName evidence="2">YqiJ family protein</fullName>
    </submittedName>
</protein>
<gene>
    <name evidence="2" type="ORF">KYK27_07935</name>
</gene>
<evidence type="ECO:0000313" key="3">
    <source>
        <dbReference type="Proteomes" id="UP000774935"/>
    </source>
</evidence>
<feature type="transmembrane region" description="Helical" evidence="1">
    <location>
        <begin position="103"/>
        <end position="123"/>
    </location>
</feature>
<dbReference type="RefSeq" id="WP_199109501.1">
    <property type="nucleotide sequence ID" value="NZ_JAHWXQ010000002.1"/>
</dbReference>
<keyword evidence="1" id="KW-1133">Transmembrane helix</keyword>
<proteinExistence type="predicted"/>
<organism evidence="2 3">
    <name type="scientific">Pontibacter populi</name>
    <dbReference type="NCBI Taxonomy" id="890055"/>
    <lineage>
        <taxon>Bacteria</taxon>
        <taxon>Pseudomonadati</taxon>
        <taxon>Bacteroidota</taxon>
        <taxon>Cytophagia</taxon>
        <taxon>Cytophagales</taxon>
        <taxon>Hymenobacteraceae</taxon>
        <taxon>Pontibacter</taxon>
    </lineage>
</organism>
<keyword evidence="1" id="KW-0472">Membrane</keyword>